<comment type="similarity">
    <text evidence="1">Belongs to the peptidase S66 family.</text>
</comment>
<evidence type="ECO:0000256" key="4">
    <source>
        <dbReference type="ARBA" id="ARBA00022801"/>
    </source>
</evidence>
<reference evidence="8" key="1">
    <citation type="journal article" date="2014" name="Front. Microbiol.">
        <title>High frequency of phylogenetically diverse reductive dehalogenase-homologous genes in deep subseafloor sedimentary metagenomes.</title>
        <authorList>
            <person name="Kawai M."/>
            <person name="Futagami T."/>
            <person name="Toyoda A."/>
            <person name="Takaki Y."/>
            <person name="Nishi S."/>
            <person name="Hori S."/>
            <person name="Arai W."/>
            <person name="Tsubouchi T."/>
            <person name="Morono Y."/>
            <person name="Uchiyama I."/>
            <person name="Ito T."/>
            <person name="Fujiyama A."/>
            <person name="Inagaki F."/>
            <person name="Takami H."/>
        </authorList>
    </citation>
    <scope>NUCLEOTIDE SEQUENCE</scope>
    <source>
        <strain evidence="8">Expedition CK06-06</strain>
    </source>
</reference>
<evidence type="ECO:0000256" key="3">
    <source>
        <dbReference type="ARBA" id="ARBA00022670"/>
    </source>
</evidence>
<dbReference type="PANTHER" id="PTHR30237">
    <property type="entry name" value="MURAMOYLTETRAPEPTIDE CARBOXYPEPTIDASE"/>
    <property type="match status" value="1"/>
</dbReference>
<keyword evidence="4" id="KW-0378">Hydrolase</keyword>
<dbReference type="InterPro" id="IPR040921">
    <property type="entry name" value="Peptidase_S66C"/>
</dbReference>
<dbReference type="InterPro" id="IPR003507">
    <property type="entry name" value="S66_fam"/>
</dbReference>
<organism evidence="8">
    <name type="scientific">marine sediment metagenome</name>
    <dbReference type="NCBI Taxonomy" id="412755"/>
    <lineage>
        <taxon>unclassified sequences</taxon>
        <taxon>metagenomes</taxon>
        <taxon>ecological metagenomes</taxon>
    </lineage>
</organism>
<dbReference type="Pfam" id="PF02016">
    <property type="entry name" value="Peptidase_S66"/>
    <property type="match status" value="1"/>
</dbReference>
<feature type="non-terminal residue" evidence="8">
    <location>
        <position position="266"/>
    </location>
</feature>
<dbReference type="SUPFAM" id="SSF141986">
    <property type="entry name" value="LD-carboxypeptidase A C-terminal domain-like"/>
    <property type="match status" value="1"/>
</dbReference>
<dbReference type="Gene3D" id="3.50.30.60">
    <property type="entry name" value="LD-carboxypeptidase A C-terminal domain-like"/>
    <property type="match status" value="1"/>
</dbReference>
<dbReference type="AlphaFoldDB" id="X0UNC1"/>
<feature type="non-terminal residue" evidence="8">
    <location>
        <position position="1"/>
    </location>
</feature>
<evidence type="ECO:0008006" key="9">
    <source>
        <dbReference type="Google" id="ProtNLM"/>
    </source>
</evidence>
<comment type="caution">
    <text evidence="8">The sequence shown here is derived from an EMBL/GenBank/DDBJ whole genome shotgun (WGS) entry which is preliminary data.</text>
</comment>
<dbReference type="InterPro" id="IPR027461">
    <property type="entry name" value="Carboxypeptidase_A_C_sf"/>
</dbReference>
<sequence length="266" mass="30008">DLDRLGFATAVDMLAFVRTHLPAPLRLTAAPRFFEVREDDERGGRRDDDARIRDLQGAIDDQRTLAIVSANGGAYLSRILADINFSPLARRRAPFWMFGFSEITTLVNLVASYRCGRGVYWLCPNFLAWKIRPRAAAREAVAEFWQTLPVILDGGWPGRPTPSRGGGWISTQKDFKHLDFGPIRGRLVSGRAESGRVRLIGGCIAVFCAFLIAKQAKRLRPDGRWLILEDIREAPYRLDRYFASFKLAGWFDRLAGLIIGDFHTPE</sequence>
<keyword evidence="2" id="KW-0121">Carboxypeptidase</keyword>
<accession>X0UNC1</accession>
<evidence type="ECO:0000259" key="6">
    <source>
        <dbReference type="Pfam" id="PF02016"/>
    </source>
</evidence>
<evidence type="ECO:0000256" key="2">
    <source>
        <dbReference type="ARBA" id="ARBA00022645"/>
    </source>
</evidence>
<gene>
    <name evidence="8" type="ORF">S01H1_41646</name>
</gene>
<dbReference type="EMBL" id="BARS01026428">
    <property type="protein sequence ID" value="GAG00797.1"/>
    <property type="molecule type" value="Genomic_DNA"/>
</dbReference>
<keyword evidence="3" id="KW-0645">Protease</keyword>
<dbReference type="InterPro" id="IPR027478">
    <property type="entry name" value="LdcA_N"/>
</dbReference>
<dbReference type="GO" id="GO:0008236">
    <property type="term" value="F:serine-type peptidase activity"/>
    <property type="evidence" value="ECO:0007669"/>
    <property type="project" value="UniProtKB-KW"/>
</dbReference>
<feature type="domain" description="LD-carboxypeptidase C-terminal" evidence="7">
    <location>
        <begin position="198"/>
        <end position="264"/>
    </location>
</feature>
<dbReference type="Gene3D" id="3.40.50.10740">
    <property type="entry name" value="Class I glutamine amidotransferase-like"/>
    <property type="match status" value="1"/>
</dbReference>
<evidence type="ECO:0000256" key="5">
    <source>
        <dbReference type="ARBA" id="ARBA00022825"/>
    </source>
</evidence>
<feature type="domain" description="LD-carboxypeptidase N-terminal" evidence="6">
    <location>
        <begin position="45"/>
        <end position="111"/>
    </location>
</feature>
<dbReference type="GO" id="GO:0004180">
    <property type="term" value="F:carboxypeptidase activity"/>
    <property type="evidence" value="ECO:0007669"/>
    <property type="project" value="UniProtKB-KW"/>
</dbReference>
<dbReference type="GO" id="GO:0006508">
    <property type="term" value="P:proteolysis"/>
    <property type="evidence" value="ECO:0007669"/>
    <property type="project" value="UniProtKB-KW"/>
</dbReference>
<name>X0UNC1_9ZZZZ</name>
<dbReference type="InterPro" id="IPR040449">
    <property type="entry name" value="Peptidase_S66_N"/>
</dbReference>
<keyword evidence="5" id="KW-0720">Serine protease</keyword>
<dbReference type="PANTHER" id="PTHR30237:SF2">
    <property type="entry name" value="MUREIN TETRAPEPTIDE CARBOXYPEPTIDASE"/>
    <property type="match status" value="1"/>
</dbReference>
<protein>
    <recommendedName>
        <fullName evidence="9">LD-carboxypeptidase N-terminal domain-containing protein</fullName>
    </recommendedName>
</protein>
<evidence type="ECO:0000313" key="8">
    <source>
        <dbReference type="EMBL" id="GAG00797.1"/>
    </source>
</evidence>
<proteinExistence type="inferred from homology"/>
<evidence type="ECO:0000256" key="1">
    <source>
        <dbReference type="ARBA" id="ARBA00010233"/>
    </source>
</evidence>
<evidence type="ECO:0000259" key="7">
    <source>
        <dbReference type="Pfam" id="PF17676"/>
    </source>
</evidence>
<dbReference type="SUPFAM" id="SSF52317">
    <property type="entry name" value="Class I glutamine amidotransferase-like"/>
    <property type="match status" value="1"/>
</dbReference>
<dbReference type="InterPro" id="IPR029062">
    <property type="entry name" value="Class_I_gatase-like"/>
</dbReference>
<dbReference type="Pfam" id="PF17676">
    <property type="entry name" value="Peptidase_S66C"/>
    <property type="match status" value="1"/>
</dbReference>